<organism evidence="2 3">
    <name type="scientific">Rhododendron simsii</name>
    <name type="common">Sims's rhododendron</name>
    <dbReference type="NCBI Taxonomy" id="118357"/>
    <lineage>
        <taxon>Eukaryota</taxon>
        <taxon>Viridiplantae</taxon>
        <taxon>Streptophyta</taxon>
        <taxon>Embryophyta</taxon>
        <taxon>Tracheophyta</taxon>
        <taxon>Spermatophyta</taxon>
        <taxon>Magnoliopsida</taxon>
        <taxon>eudicotyledons</taxon>
        <taxon>Gunneridae</taxon>
        <taxon>Pentapetalae</taxon>
        <taxon>asterids</taxon>
        <taxon>Ericales</taxon>
        <taxon>Ericaceae</taxon>
        <taxon>Ericoideae</taxon>
        <taxon>Rhodoreae</taxon>
        <taxon>Rhododendron</taxon>
    </lineage>
</organism>
<dbReference type="AlphaFoldDB" id="A0A834LPW8"/>
<proteinExistence type="predicted"/>
<dbReference type="EMBL" id="WJXA01000003">
    <property type="protein sequence ID" value="KAF7147880.1"/>
    <property type="molecule type" value="Genomic_DNA"/>
</dbReference>
<accession>A0A834LPW8</accession>
<feature type="compositionally biased region" description="Pro residues" evidence="1">
    <location>
        <begin position="22"/>
        <end position="32"/>
    </location>
</feature>
<evidence type="ECO:0000313" key="3">
    <source>
        <dbReference type="Proteomes" id="UP000626092"/>
    </source>
</evidence>
<feature type="region of interest" description="Disordered" evidence="1">
    <location>
        <begin position="1"/>
        <end position="45"/>
    </location>
</feature>
<dbReference type="PANTHER" id="PTHR35459:SF4">
    <property type="match status" value="1"/>
</dbReference>
<evidence type="ECO:0000313" key="2">
    <source>
        <dbReference type="EMBL" id="KAF7147880.1"/>
    </source>
</evidence>
<dbReference type="OrthoDB" id="672903at2759"/>
<protein>
    <submittedName>
        <fullName evidence="2">Uncharacterized protein</fullName>
    </submittedName>
</protein>
<gene>
    <name evidence="2" type="ORF">RHSIM_Rhsim03G0187100</name>
</gene>
<dbReference type="Proteomes" id="UP000626092">
    <property type="component" value="Unassembled WGS sequence"/>
</dbReference>
<reference evidence="2" key="1">
    <citation type="submission" date="2019-11" db="EMBL/GenBank/DDBJ databases">
        <authorList>
            <person name="Liu Y."/>
            <person name="Hou J."/>
            <person name="Li T.-Q."/>
            <person name="Guan C.-H."/>
            <person name="Wu X."/>
            <person name="Wu H.-Z."/>
            <person name="Ling F."/>
            <person name="Zhang R."/>
            <person name="Shi X.-G."/>
            <person name="Ren J.-P."/>
            <person name="Chen E.-F."/>
            <person name="Sun J.-M."/>
        </authorList>
    </citation>
    <scope>NUCLEOTIDE SEQUENCE</scope>
    <source>
        <strain evidence="2">Adult_tree_wgs_1</strain>
        <tissue evidence="2">Leaves</tissue>
    </source>
</reference>
<name>A0A834LPW8_RHOSS</name>
<sequence length="223" mass="25505">MEESLPARSKEETMSPLNTPQDPIPQPNPLPPRNNDNNSSKKRKHCDADIHNSAYYKILHIVQQLRPHFIEVPMTVPIFWLVSKAPEALQAPDFRNCTPSYEIRKRMKLVMDLYKHMQIEGNPIEDYESKSGSQILPGEKKLEKEHGLIQPNSVLKKLSEKELPPDPLRSGEKYDDGLPKGSYIVGGSVSSRNFITFAHRNPPVYYGVTKESYRLSHSKSDER</sequence>
<keyword evidence="3" id="KW-1185">Reference proteome</keyword>
<evidence type="ECO:0000256" key="1">
    <source>
        <dbReference type="SAM" id="MobiDB-lite"/>
    </source>
</evidence>
<dbReference type="PANTHER" id="PTHR35459">
    <property type="entry name" value="T1N6.14 PROTEIN"/>
    <property type="match status" value="1"/>
</dbReference>
<comment type="caution">
    <text evidence="2">The sequence shown here is derived from an EMBL/GenBank/DDBJ whole genome shotgun (WGS) entry which is preliminary data.</text>
</comment>